<proteinExistence type="inferred from homology"/>
<organism evidence="7 8">
    <name type="scientific">Tropicimonas isoalkanivorans</name>
    <dbReference type="NCBI Taxonomy" id="441112"/>
    <lineage>
        <taxon>Bacteria</taxon>
        <taxon>Pseudomonadati</taxon>
        <taxon>Pseudomonadota</taxon>
        <taxon>Alphaproteobacteria</taxon>
        <taxon>Rhodobacterales</taxon>
        <taxon>Roseobacteraceae</taxon>
        <taxon>Tropicimonas</taxon>
    </lineage>
</organism>
<protein>
    <recommendedName>
        <fullName evidence="5">Tol-Pal system protein TolB</fullName>
    </recommendedName>
</protein>
<dbReference type="Proteomes" id="UP000198728">
    <property type="component" value="Unassembled WGS sequence"/>
</dbReference>
<keyword evidence="5" id="KW-0131">Cell cycle</keyword>
<evidence type="ECO:0000256" key="1">
    <source>
        <dbReference type="ARBA" id="ARBA00004418"/>
    </source>
</evidence>
<dbReference type="PANTHER" id="PTHR36842">
    <property type="entry name" value="PROTEIN TOLB HOMOLOG"/>
    <property type="match status" value="1"/>
</dbReference>
<comment type="function">
    <text evidence="5">Part of the Tol-Pal system, which plays a role in outer membrane invagination during cell division and is important for maintaining outer membrane integrity.</text>
</comment>
<evidence type="ECO:0000256" key="3">
    <source>
        <dbReference type="ARBA" id="ARBA00022729"/>
    </source>
</evidence>
<dbReference type="InterPro" id="IPR014167">
    <property type="entry name" value="Tol-Pal_TolB"/>
</dbReference>
<evidence type="ECO:0000256" key="2">
    <source>
        <dbReference type="ARBA" id="ARBA00009820"/>
    </source>
</evidence>
<dbReference type="HAMAP" id="MF_00671">
    <property type="entry name" value="TolB"/>
    <property type="match status" value="1"/>
</dbReference>
<dbReference type="Gene3D" id="3.40.50.10070">
    <property type="entry name" value="TolB, N-terminal domain"/>
    <property type="match status" value="1"/>
</dbReference>
<dbReference type="GO" id="GO:0042597">
    <property type="term" value="C:periplasmic space"/>
    <property type="evidence" value="ECO:0007669"/>
    <property type="project" value="UniProtKB-SubCell"/>
</dbReference>
<gene>
    <name evidence="5" type="primary">tolB</name>
    <name evidence="7" type="ORF">SAMN04488094_11252</name>
</gene>
<dbReference type="Gene3D" id="2.120.10.30">
    <property type="entry name" value="TolB, C-terminal domain"/>
    <property type="match status" value="1"/>
</dbReference>
<dbReference type="STRING" id="441112.SAMN04488094_11252"/>
<evidence type="ECO:0000313" key="7">
    <source>
        <dbReference type="EMBL" id="SFC96455.1"/>
    </source>
</evidence>
<dbReference type="GO" id="GO:0017038">
    <property type="term" value="P:protein import"/>
    <property type="evidence" value="ECO:0007669"/>
    <property type="project" value="InterPro"/>
</dbReference>
<dbReference type="AlphaFoldDB" id="A0A1I1NG43"/>
<dbReference type="SUPFAM" id="SSF69304">
    <property type="entry name" value="Tricorn protease N-terminal domain"/>
    <property type="match status" value="1"/>
</dbReference>
<comment type="subcellular location">
    <subcellularLocation>
        <location evidence="1 5">Periplasm</location>
    </subcellularLocation>
</comment>
<dbReference type="NCBIfam" id="TIGR02800">
    <property type="entry name" value="propeller_TolB"/>
    <property type="match status" value="1"/>
</dbReference>
<comment type="subunit">
    <text evidence="5">The Tol-Pal system is composed of five core proteins: the inner membrane proteins TolA, TolQ and TolR, the periplasmic protein TolB and the outer membrane protein Pal. They form a network linking the inner and outer membranes and the peptidoglycan layer.</text>
</comment>
<dbReference type="SUPFAM" id="SSF52964">
    <property type="entry name" value="TolB, N-terminal domain"/>
    <property type="match status" value="1"/>
</dbReference>
<evidence type="ECO:0000259" key="6">
    <source>
        <dbReference type="Pfam" id="PF04052"/>
    </source>
</evidence>
<keyword evidence="3 5" id="KW-0732">Signal</keyword>
<evidence type="ECO:0000256" key="4">
    <source>
        <dbReference type="ARBA" id="ARBA00022764"/>
    </source>
</evidence>
<dbReference type="GO" id="GO:0051301">
    <property type="term" value="P:cell division"/>
    <property type="evidence" value="ECO:0007669"/>
    <property type="project" value="UniProtKB-UniRule"/>
</dbReference>
<accession>A0A1I1NG43</accession>
<dbReference type="InterPro" id="IPR011042">
    <property type="entry name" value="6-blade_b-propeller_TolB-like"/>
</dbReference>
<name>A0A1I1NG43_9RHOB</name>
<reference evidence="7 8" key="1">
    <citation type="submission" date="2016-10" db="EMBL/GenBank/DDBJ databases">
        <authorList>
            <person name="de Groot N.N."/>
        </authorList>
    </citation>
    <scope>NUCLEOTIDE SEQUENCE [LARGE SCALE GENOMIC DNA]</scope>
    <source>
        <strain evidence="7 8">DSM 19548</strain>
    </source>
</reference>
<keyword evidence="8" id="KW-1185">Reference proteome</keyword>
<comment type="similarity">
    <text evidence="2 5">Belongs to the TolB family.</text>
</comment>
<evidence type="ECO:0000313" key="8">
    <source>
        <dbReference type="Proteomes" id="UP000198728"/>
    </source>
</evidence>
<dbReference type="PANTHER" id="PTHR36842:SF1">
    <property type="entry name" value="PROTEIN TOLB"/>
    <property type="match status" value="1"/>
</dbReference>
<dbReference type="Pfam" id="PF04052">
    <property type="entry name" value="TolB_N"/>
    <property type="match status" value="1"/>
</dbReference>
<dbReference type="EMBL" id="FOLG01000012">
    <property type="protein sequence ID" value="SFC96455.1"/>
    <property type="molecule type" value="Genomic_DNA"/>
</dbReference>
<dbReference type="InterPro" id="IPR007195">
    <property type="entry name" value="TolB_N"/>
</dbReference>
<dbReference type="InterPro" id="IPR011659">
    <property type="entry name" value="WD40"/>
</dbReference>
<keyword evidence="4 5" id="KW-0574">Periplasm</keyword>
<sequence>MLRTYGFSLRPPLPGRQLRTKGFRQMVFRSLAVALAMVPVAFFQPVPAAAQNGPLRIEITEGVIEPLPFALLAFLPENEAATQIAADISRVIAADLEGTGLFRQIPAAAHISGVTSFEAPVAFADWKAINAQALITGAVSVDGSGRATVKFRLYDVFSGKEMGEGLRLGGSTTSWRRLAHKVADQVYSRITGEGGYFDSRVVFVAESGPKNAREKRLAVMDYDGANVQYLTDSSSIVLAPRFSPTGDRVLYTSYATGYPEIYVMRVGDVRQQPLADGAGTMTFAPRFGPDGQTVVYSRSVGGNTDIFVKRIGGQAIQLTNTPSIETAPSYSPDGSQIVFESDRSGTQQLYIMAATGGEARRISFGPGRYGTPVWSPRGDLIAFTKQNQGRFHIGVMRTDGSEERLLTASFLDESPTWAPNGRVLMFTRESAGAGGQPALYTVDISGRNLRKVPTPGAASDPAWSPLLP</sequence>
<feature type="domain" description="TolB N-terminal" evidence="6">
    <location>
        <begin position="55"/>
        <end position="162"/>
    </location>
</feature>
<dbReference type="Pfam" id="PF07676">
    <property type="entry name" value="PD40"/>
    <property type="match status" value="5"/>
</dbReference>
<keyword evidence="5" id="KW-0132">Cell division</keyword>
<evidence type="ECO:0000256" key="5">
    <source>
        <dbReference type="HAMAP-Rule" id="MF_00671"/>
    </source>
</evidence>